<reference evidence="2" key="1">
    <citation type="journal article" date="2014" name="Nat. Genet.">
        <title>Genome of the human hookworm Necator americanus.</title>
        <authorList>
            <person name="Tang Y.T."/>
            <person name="Gao X."/>
            <person name="Rosa B.A."/>
            <person name="Abubucker S."/>
            <person name="Hallsworth-Pepin K."/>
            <person name="Martin J."/>
            <person name="Tyagi R."/>
            <person name="Heizer E."/>
            <person name="Zhang X."/>
            <person name="Bhonagiri-Palsikar V."/>
            <person name="Minx P."/>
            <person name="Warren W.C."/>
            <person name="Wang Q."/>
            <person name="Zhan B."/>
            <person name="Hotez P.J."/>
            <person name="Sternberg P.W."/>
            <person name="Dougall A."/>
            <person name="Gaze S.T."/>
            <person name="Mulvenna J."/>
            <person name="Sotillo J."/>
            <person name="Ranganathan S."/>
            <person name="Rabelo E.M."/>
            <person name="Wilson R.K."/>
            <person name="Felgner P.L."/>
            <person name="Bethony J."/>
            <person name="Hawdon J.M."/>
            <person name="Gasser R.B."/>
            <person name="Loukas A."/>
            <person name="Mitreva M."/>
        </authorList>
    </citation>
    <scope>NUCLEOTIDE SEQUENCE [LARGE SCALE GENOMIC DNA]</scope>
</reference>
<proteinExistence type="predicted"/>
<dbReference type="KEGG" id="nai:NECAME_01634"/>
<protein>
    <submittedName>
        <fullName evidence="1">Uncharacterized protein</fullName>
    </submittedName>
</protein>
<evidence type="ECO:0000313" key="1">
    <source>
        <dbReference type="EMBL" id="ETN84408.1"/>
    </source>
</evidence>
<name>W2TRI7_NECAM</name>
<accession>W2TRI7</accession>
<dbReference type="Proteomes" id="UP000053676">
    <property type="component" value="Unassembled WGS sequence"/>
</dbReference>
<evidence type="ECO:0000313" key="2">
    <source>
        <dbReference type="Proteomes" id="UP000053676"/>
    </source>
</evidence>
<dbReference type="EMBL" id="KI657952">
    <property type="protein sequence ID" value="ETN84408.1"/>
    <property type="molecule type" value="Genomic_DNA"/>
</dbReference>
<gene>
    <name evidence="1" type="ORF">NECAME_01634</name>
</gene>
<dbReference type="AlphaFoldDB" id="W2TRI7"/>
<organism evidence="1 2">
    <name type="scientific">Necator americanus</name>
    <name type="common">Human hookworm</name>
    <dbReference type="NCBI Taxonomy" id="51031"/>
    <lineage>
        <taxon>Eukaryota</taxon>
        <taxon>Metazoa</taxon>
        <taxon>Ecdysozoa</taxon>
        <taxon>Nematoda</taxon>
        <taxon>Chromadorea</taxon>
        <taxon>Rhabditida</taxon>
        <taxon>Rhabditina</taxon>
        <taxon>Rhabditomorpha</taxon>
        <taxon>Strongyloidea</taxon>
        <taxon>Ancylostomatidae</taxon>
        <taxon>Bunostominae</taxon>
        <taxon>Necator</taxon>
    </lineage>
</organism>
<sequence>MTTTNDFNRWWKFHTHCRRPLVNFISSALSSGISLMESVSNVNGDRGETQLLAESMIECDIKRLKSDDVNIR</sequence>
<keyword evidence="2" id="KW-1185">Reference proteome</keyword>